<dbReference type="EMBL" id="JFFR01000013">
    <property type="protein sequence ID" value="KDN28963.1"/>
    <property type="molecule type" value="Genomic_DNA"/>
</dbReference>
<evidence type="ECO:0000256" key="2">
    <source>
        <dbReference type="ARBA" id="ARBA00023015"/>
    </source>
</evidence>
<feature type="domain" description="HTH lysR-type" evidence="5">
    <location>
        <begin position="6"/>
        <end position="63"/>
    </location>
</feature>
<name>A0A066UXI5_9VIBR</name>
<evidence type="ECO:0000256" key="4">
    <source>
        <dbReference type="ARBA" id="ARBA00023163"/>
    </source>
</evidence>
<dbReference type="InterPro" id="IPR036388">
    <property type="entry name" value="WH-like_DNA-bd_sf"/>
</dbReference>
<evidence type="ECO:0000256" key="1">
    <source>
        <dbReference type="ARBA" id="ARBA00009437"/>
    </source>
</evidence>
<reference evidence="6 7" key="1">
    <citation type="submission" date="2014-02" db="EMBL/GenBank/DDBJ databases">
        <title>Vibrio fortis Dalian14 Genome Sequencing.</title>
        <authorList>
            <person name="Wang Y."/>
            <person name="Song L."/>
            <person name="Liu G."/>
            <person name="Ding J."/>
        </authorList>
    </citation>
    <scope>NUCLEOTIDE SEQUENCE [LARGE SCALE GENOMIC DNA]</scope>
    <source>
        <strain evidence="6 7">Dalian14</strain>
    </source>
</reference>
<dbReference type="OrthoDB" id="6395715at2"/>
<dbReference type="SUPFAM" id="SSF53850">
    <property type="entry name" value="Periplasmic binding protein-like II"/>
    <property type="match status" value="1"/>
</dbReference>
<dbReference type="InterPro" id="IPR036390">
    <property type="entry name" value="WH_DNA-bd_sf"/>
</dbReference>
<dbReference type="Proteomes" id="UP000027219">
    <property type="component" value="Unassembled WGS sequence"/>
</dbReference>
<gene>
    <name evidence="6" type="ORF">VFDL14_22940</name>
</gene>
<dbReference type="Gene3D" id="3.40.190.10">
    <property type="entry name" value="Periplasmic binding protein-like II"/>
    <property type="match status" value="2"/>
</dbReference>
<dbReference type="AlphaFoldDB" id="A0A066UXI5"/>
<keyword evidence="3" id="KW-0238">DNA-binding</keyword>
<protein>
    <submittedName>
        <fullName evidence="6">Transcriptional regulator</fullName>
    </submittedName>
</protein>
<keyword evidence="4" id="KW-0804">Transcription</keyword>
<dbReference type="InterPro" id="IPR050389">
    <property type="entry name" value="LysR-type_TF"/>
</dbReference>
<comment type="similarity">
    <text evidence="1">Belongs to the LysR transcriptional regulatory family.</text>
</comment>
<dbReference type="SUPFAM" id="SSF46785">
    <property type="entry name" value="Winged helix' DNA-binding domain"/>
    <property type="match status" value="1"/>
</dbReference>
<evidence type="ECO:0000313" key="7">
    <source>
        <dbReference type="Proteomes" id="UP000027219"/>
    </source>
</evidence>
<dbReference type="GO" id="GO:0003700">
    <property type="term" value="F:DNA-binding transcription factor activity"/>
    <property type="evidence" value="ECO:0007669"/>
    <property type="project" value="InterPro"/>
</dbReference>
<evidence type="ECO:0000256" key="3">
    <source>
        <dbReference type="ARBA" id="ARBA00023125"/>
    </source>
</evidence>
<evidence type="ECO:0000259" key="5">
    <source>
        <dbReference type="PROSITE" id="PS50931"/>
    </source>
</evidence>
<dbReference type="PANTHER" id="PTHR30118:SF15">
    <property type="entry name" value="TRANSCRIPTIONAL REGULATORY PROTEIN"/>
    <property type="match status" value="1"/>
</dbReference>
<accession>A0A066UXI5</accession>
<dbReference type="Gene3D" id="1.10.10.10">
    <property type="entry name" value="Winged helix-like DNA-binding domain superfamily/Winged helix DNA-binding domain"/>
    <property type="match status" value="1"/>
</dbReference>
<dbReference type="PRINTS" id="PR00039">
    <property type="entry name" value="HTHLYSR"/>
</dbReference>
<dbReference type="Pfam" id="PF03466">
    <property type="entry name" value="LysR_substrate"/>
    <property type="match status" value="1"/>
</dbReference>
<dbReference type="PROSITE" id="PS50931">
    <property type="entry name" value="HTH_LYSR"/>
    <property type="match status" value="1"/>
</dbReference>
<dbReference type="PANTHER" id="PTHR30118">
    <property type="entry name" value="HTH-TYPE TRANSCRIPTIONAL REGULATOR LEUO-RELATED"/>
    <property type="match status" value="1"/>
</dbReference>
<dbReference type="InterPro" id="IPR005119">
    <property type="entry name" value="LysR_subst-bd"/>
</dbReference>
<keyword evidence="2" id="KW-0805">Transcription regulation</keyword>
<proteinExistence type="inferred from homology"/>
<organism evidence="6 7">
    <name type="scientific">Vibrio fortis</name>
    <dbReference type="NCBI Taxonomy" id="212667"/>
    <lineage>
        <taxon>Bacteria</taxon>
        <taxon>Pseudomonadati</taxon>
        <taxon>Pseudomonadota</taxon>
        <taxon>Gammaproteobacteria</taxon>
        <taxon>Vibrionales</taxon>
        <taxon>Vibrionaceae</taxon>
        <taxon>Vibrio</taxon>
    </lineage>
</organism>
<sequence>MNLRQLDMNLLLVLKVLLEECNTRRAAEILNLSQPAISRALGRLREHFNDELFVRSRYGLTPTAKAIEIKVGLLPAIESLEQALSPQESFNPSQLEGLITVALNGFIANAYSATLCQVMLEQAPKVQLNVVSWDNQTADKLLSGEIDIGVNYYPLELTKQLYQRKIASDRFVLLCRKNHPLAGAELNENTPRSVDIASLVIPDWNEKQAFATSAFDSLGIEGQIKFRSSYLHCIVEMVEKSNLIFPCSELLSHRLNDRLSSIEVPGFAKVPTGDLAVVVSRRLYRSPKYSWLREQIEQLFV</sequence>
<dbReference type="InterPro" id="IPR000847">
    <property type="entry name" value="LysR_HTH_N"/>
</dbReference>
<evidence type="ECO:0000313" key="6">
    <source>
        <dbReference type="EMBL" id="KDN28963.1"/>
    </source>
</evidence>
<keyword evidence="7" id="KW-1185">Reference proteome</keyword>
<dbReference type="GO" id="GO:0003677">
    <property type="term" value="F:DNA binding"/>
    <property type="evidence" value="ECO:0007669"/>
    <property type="project" value="UniProtKB-KW"/>
</dbReference>
<dbReference type="RefSeq" id="WP_032550839.1">
    <property type="nucleotide sequence ID" value="NZ_JBEEAX010000005.1"/>
</dbReference>
<comment type="caution">
    <text evidence="6">The sequence shown here is derived from an EMBL/GenBank/DDBJ whole genome shotgun (WGS) entry which is preliminary data.</text>
</comment>
<dbReference type="Pfam" id="PF00126">
    <property type="entry name" value="HTH_1"/>
    <property type="match status" value="1"/>
</dbReference>